<sequence length="61" mass="7047">MNPWPAALSDYIRRSDDSLITDTPRLLDFLQTDLEPAESIQDYLDITGRFYLRNISSLAIE</sequence>
<proteinExistence type="predicted"/>
<accession>A0A3S5CLZ4</accession>
<dbReference type="EMBL" id="CAAALY010128112">
    <property type="protein sequence ID" value="VEL31925.1"/>
    <property type="molecule type" value="Genomic_DNA"/>
</dbReference>
<comment type="caution">
    <text evidence="1">The sequence shown here is derived from an EMBL/GenBank/DDBJ whole genome shotgun (WGS) entry which is preliminary data.</text>
</comment>
<gene>
    <name evidence="1" type="ORF">PXEA_LOCUS25365</name>
</gene>
<keyword evidence="2" id="KW-1185">Reference proteome</keyword>
<organism evidence="1 2">
    <name type="scientific">Protopolystoma xenopodis</name>
    <dbReference type="NCBI Taxonomy" id="117903"/>
    <lineage>
        <taxon>Eukaryota</taxon>
        <taxon>Metazoa</taxon>
        <taxon>Spiralia</taxon>
        <taxon>Lophotrochozoa</taxon>
        <taxon>Platyhelminthes</taxon>
        <taxon>Monogenea</taxon>
        <taxon>Polyopisthocotylea</taxon>
        <taxon>Polystomatidea</taxon>
        <taxon>Polystomatidae</taxon>
        <taxon>Protopolystoma</taxon>
    </lineage>
</organism>
<dbReference type="AlphaFoldDB" id="A0A3S5CLZ4"/>
<reference evidence="1" key="1">
    <citation type="submission" date="2018-11" db="EMBL/GenBank/DDBJ databases">
        <authorList>
            <consortium name="Pathogen Informatics"/>
        </authorList>
    </citation>
    <scope>NUCLEOTIDE SEQUENCE</scope>
</reference>
<evidence type="ECO:0000313" key="2">
    <source>
        <dbReference type="Proteomes" id="UP000784294"/>
    </source>
</evidence>
<evidence type="ECO:0000313" key="1">
    <source>
        <dbReference type="EMBL" id="VEL31925.1"/>
    </source>
</evidence>
<dbReference type="Proteomes" id="UP000784294">
    <property type="component" value="Unassembled WGS sequence"/>
</dbReference>
<protein>
    <submittedName>
        <fullName evidence="1">Uncharacterized protein</fullName>
    </submittedName>
</protein>
<name>A0A3S5CLZ4_9PLAT</name>